<sequence>MVSVKKKGGIWLSFFILSPLIFYLALPTFSLEQVWSVDYMFFVMLCLLVSFYPIHTEKSILFLTNGVSVAVFIIYGLFAEIVVTTLALLALMLRSNIKSDEHYRYPLNLLMFQLLSLVSAFAYYTVLPMVSDGGMSSFSLT</sequence>
<feature type="transmembrane region" description="Helical" evidence="1">
    <location>
        <begin position="67"/>
        <end position="93"/>
    </location>
</feature>
<accession>A0ABN1AYN2</accession>
<protein>
    <submittedName>
        <fullName evidence="2">Uncharacterized protein</fullName>
    </submittedName>
</protein>
<name>A0ABN1AYN2_9LACT</name>
<evidence type="ECO:0000313" key="3">
    <source>
        <dbReference type="Proteomes" id="UP001410648"/>
    </source>
</evidence>
<feature type="transmembrane region" description="Helical" evidence="1">
    <location>
        <begin position="12"/>
        <end position="30"/>
    </location>
</feature>
<feature type="transmembrane region" description="Helical" evidence="1">
    <location>
        <begin position="37"/>
        <end position="55"/>
    </location>
</feature>
<keyword evidence="1" id="KW-1133">Transmembrane helix</keyword>
<proteinExistence type="predicted"/>
<keyword evidence="1" id="KW-0472">Membrane</keyword>
<evidence type="ECO:0000313" key="2">
    <source>
        <dbReference type="EMBL" id="GAA0486148.1"/>
    </source>
</evidence>
<evidence type="ECO:0000256" key="1">
    <source>
        <dbReference type="SAM" id="Phobius"/>
    </source>
</evidence>
<keyword evidence="1" id="KW-0812">Transmembrane</keyword>
<gene>
    <name evidence="2" type="ORF">GCM10008936_13690</name>
</gene>
<dbReference type="EMBL" id="BAAADA010000116">
    <property type="protein sequence ID" value="GAA0486148.1"/>
    <property type="molecule type" value="Genomic_DNA"/>
</dbReference>
<dbReference type="RefSeq" id="WP_346024792.1">
    <property type="nucleotide sequence ID" value="NZ_BAAADA010000116.1"/>
</dbReference>
<dbReference type="Proteomes" id="UP001410648">
    <property type="component" value="Unassembled WGS sequence"/>
</dbReference>
<reference evidence="2 3" key="1">
    <citation type="journal article" date="2019" name="Int. J. Syst. Evol. Microbiol.">
        <title>The Global Catalogue of Microorganisms (GCM) 10K type strain sequencing project: providing services to taxonomists for standard genome sequencing and annotation.</title>
        <authorList>
            <consortium name="The Broad Institute Genomics Platform"/>
            <consortium name="The Broad Institute Genome Sequencing Center for Infectious Disease"/>
            <person name="Wu L."/>
            <person name="Ma J."/>
        </authorList>
    </citation>
    <scope>NUCLEOTIDE SEQUENCE [LARGE SCALE GENOMIC DNA]</scope>
    <source>
        <strain evidence="2 3">JCM 14232</strain>
    </source>
</reference>
<feature type="transmembrane region" description="Helical" evidence="1">
    <location>
        <begin position="105"/>
        <end position="126"/>
    </location>
</feature>
<organism evidence="2 3">
    <name type="scientific">Alkalibacterium indicireducens</name>
    <dbReference type="NCBI Taxonomy" id="398758"/>
    <lineage>
        <taxon>Bacteria</taxon>
        <taxon>Bacillati</taxon>
        <taxon>Bacillota</taxon>
        <taxon>Bacilli</taxon>
        <taxon>Lactobacillales</taxon>
        <taxon>Carnobacteriaceae</taxon>
        <taxon>Alkalibacterium</taxon>
    </lineage>
</organism>
<comment type="caution">
    <text evidence="2">The sequence shown here is derived from an EMBL/GenBank/DDBJ whole genome shotgun (WGS) entry which is preliminary data.</text>
</comment>
<keyword evidence="3" id="KW-1185">Reference proteome</keyword>